<gene>
    <name evidence="2" type="ORF">D3791_12380</name>
</gene>
<protein>
    <recommendedName>
        <fullName evidence="4">RNHCP domain-containing protein</fullName>
    </recommendedName>
</protein>
<organism evidence="2 3">
    <name type="scientific">Glutamicibacter mishrai</name>
    <dbReference type="NCBI Taxonomy" id="1775880"/>
    <lineage>
        <taxon>Bacteria</taxon>
        <taxon>Bacillati</taxon>
        <taxon>Actinomycetota</taxon>
        <taxon>Actinomycetes</taxon>
        <taxon>Micrococcales</taxon>
        <taxon>Micrococcaceae</taxon>
        <taxon>Glutamicibacter</taxon>
    </lineage>
</organism>
<keyword evidence="3" id="KW-1185">Reference proteome</keyword>
<evidence type="ECO:0008006" key="4">
    <source>
        <dbReference type="Google" id="ProtNLM"/>
    </source>
</evidence>
<evidence type="ECO:0000256" key="1">
    <source>
        <dbReference type="SAM" id="MobiDB-lite"/>
    </source>
</evidence>
<dbReference type="AlphaFoldDB" id="A0A6H0SQZ6"/>
<evidence type="ECO:0000313" key="2">
    <source>
        <dbReference type="EMBL" id="QIV88775.1"/>
    </source>
</evidence>
<proteinExistence type="predicted"/>
<evidence type="ECO:0000313" key="3">
    <source>
        <dbReference type="Proteomes" id="UP000502331"/>
    </source>
</evidence>
<feature type="region of interest" description="Disordered" evidence="1">
    <location>
        <begin position="1"/>
        <end position="21"/>
    </location>
</feature>
<name>A0A6H0SQZ6_9MICC</name>
<dbReference type="Proteomes" id="UP000502331">
    <property type="component" value="Chromosome"/>
</dbReference>
<dbReference type="EMBL" id="CP032549">
    <property type="protein sequence ID" value="QIV88775.1"/>
    <property type="molecule type" value="Genomic_DNA"/>
</dbReference>
<reference evidence="2 3" key="1">
    <citation type="submission" date="2018-09" db="EMBL/GenBank/DDBJ databases">
        <title>Glutamicibacter mishrai S5-52T (LMG 29155T = KCTC 39846T).</title>
        <authorList>
            <person name="Das S.K."/>
        </authorList>
    </citation>
    <scope>NUCLEOTIDE SEQUENCE [LARGE SCALE GENOMIC DNA]</scope>
    <source>
        <strain evidence="2 3">S5-52</strain>
    </source>
</reference>
<accession>A0A6H0SQZ6</accession>
<sequence>MARQAVPASEHEHSWQTRSSHHTSTGIVQYLQCLTCKTQQMRQIGFDCQVPKASKEIRA</sequence>